<protein>
    <submittedName>
        <fullName evidence="2">Cupin-like domain-containing protein</fullName>
    </submittedName>
</protein>
<dbReference type="PROSITE" id="PS51184">
    <property type="entry name" value="JMJC"/>
    <property type="match status" value="1"/>
</dbReference>
<dbReference type="Gene3D" id="2.60.120.10">
    <property type="entry name" value="Jelly Rolls"/>
    <property type="match status" value="1"/>
</dbReference>
<dbReference type="InterPro" id="IPR041667">
    <property type="entry name" value="Cupin_8"/>
</dbReference>
<organism evidence="2 3">
    <name type="scientific">Allosphingosinicella deserti</name>
    <dbReference type="NCBI Taxonomy" id="2116704"/>
    <lineage>
        <taxon>Bacteria</taxon>
        <taxon>Pseudomonadati</taxon>
        <taxon>Pseudomonadota</taxon>
        <taxon>Alphaproteobacteria</taxon>
        <taxon>Sphingomonadales</taxon>
        <taxon>Sphingomonadaceae</taxon>
        <taxon>Allosphingosinicella</taxon>
    </lineage>
</organism>
<dbReference type="AlphaFoldDB" id="A0A2P7QKV1"/>
<dbReference type="PANTHER" id="PTHR12461">
    <property type="entry name" value="HYPOXIA-INDUCIBLE FACTOR 1 ALPHA INHIBITOR-RELATED"/>
    <property type="match status" value="1"/>
</dbReference>
<dbReference type="SUPFAM" id="SSF51197">
    <property type="entry name" value="Clavaminate synthase-like"/>
    <property type="match status" value="1"/>
</dbReference>
<dbReference type="InterPro" id="IPR014710">
    <property type="entry name" value="RmlC-like_jellyroll"/>
</dbReference>
<dbReference type="Proteomes" id="UP000241167">
    <property type="component" value="Unassembled WGS sequence"/>
</dbReference>
<sequence length="328" mass="37216">MDGVDRRRFEDDIRAAHQPVIFRGLAAQWPAVQAARQSDEALIAYLRQFRRDGPVAVLLGEPGINGRFFYNHDLTGFNFTRGRSPLDPFFDRLLRDRNDPAPYSVAVQSEPVPQVFPGFETENGLDLLDAAIVPRAWMGNRIMVAPHYDLMENIGCVVAGRRRFTLFPPDQIGNLYPGPMELTPAGTPVSMVDLANPDLERYPRFAAAMETAQVADLEPGDAIYIPFHWWHGVESLEPLNLFVNYWWNDARKDIGRPYDALMYGFFALRNLPAEQRAVWRTVFDYYVFQTDSDPAAHLPPQAQGILGPLTPDMLRRIRATLKEISSNL</sequence>
<dbReference type="PANTHER" id="PTHR12461:SF105">
    <property type="entry name" value="HYPOXIA-INDUCIBLE FACTOR 1-ALPHA INHIBITOR"/>
    <property type="match status" value="1"/>
</dbReference>
<evidence type="ECO:0000313" key="3">
    <source>
        <dbReference type="Proteomes" id="UP000241167"/>
    </source>
</evidence>
<proteinExistence type="predicted"/>
<dbReference type="EMBL" id="PXYI01000006">
    <property type="protein sequence ID" value="PSJ38607.1"/>
    <property type="molecule type" value="Genomic_DNA"/>
</dbReference>
<name>A0A2P7QKV1_9SPHN</name>
<evidence type="ECO:0000313" key="2">
    <source>
        <dbReference type="EMBL" id="PSJ38607.1"/>
    </source>
</evidence>
<dbReference type="Pfam" id="PF13621">
    <property type="entry name" value="Cupin_8"/>
    <property type="match status" value="1"/>
</dbReference>
<reference evidence="2 3" key="1">
    <citation type="submission" date="2018-03" db="EMBL/GenBank/DDBJ databases">
        <title>The draft genome of Sphingosinicella sp. GL-C-18.</title>
        <authorList>
            <person name="Liu L."/>
            <person name="Li L."/>
            <person name="Liang L."/>
            <person name="Zhang X."/>
            <person name="Wang T."/>
        </authorList>
    </citation>
    <scope>NUCLEOTIDE SEQUENCE [LARGE SCALE GENOMIC DNA]</scope>
    <source>
        <strain evidence="2 3">GL-C-18</strain>
    </source>
</reference>
<dbReference type="OrthoDB" id="479699at2"/>
<comment type="caution">
    <text evidence="2">The sequence shown here is derived from an EMBL/GenBank/DDBJ whole genome shotgun (WGS) entry which is preliminary data.</text>
</comment>
<accession>A0A2P7QKV1</accession>
<feature type="domain" description="JmjC" evidence="1">
    <location>
        <begin position="88"/>
        <end position="262"/>
    </location>
</feature>
<dbReference type="InterPro" id="IPR003347">
    <property type="entry name" value="JmjC_dom"/>
</dbReference>
<keyword evidence="3" id="KW-1185">Reference proteome</keyword>
<evidence type="ECO:0000259" key="1">
    <source>
        <dbReference type="PROSITE" id="PS51184"/>
    </source>
</evidence>
<gene>
    <name evidence="2" type="ORF">C7I55_18695</name>
</gene>